<evidence type="ECO:0000256" key="1">
    <source>
        <dbReference type="ARBA" id="ARBA00004141"/>
    </source>
</evidence>
<keyword evidence="2 5" id="KW-0812">Transmembrane</keyword>
<evidence type="ECO:0000256" key="5">
    <source>
        <dbReference type="SAM" id="Phobius"/>
    </source>
</evidence>
<protein>
    <submittedName>
        <fullName evidence="6">Membrane protein required for colicin V production</fullName>
    </submittedName>
</protein>
<organism evidence="6 7">
    <name type="scientific">Desulfovibrio legallii</name>
    <dbReference type="NCBI Taxonomy" id="571438"/>
    <lineage>
        <taxon>Bacteria</taxon>
        <taxon>Pseudomonadati</taxon>
        <taxon>Thermodesulfobacteriota</taxon>
        <taxon>Desulfovibrionia</taxon>
        <taxon>Desulfovibrionales</taxon>
        <taxon>Desulfovibrionaceae</taxon>
        <taxon>Desulfovibrio</taxon>
    </lineage>
</organism>
<dbReference type="PANTHER" id="PTHR37306:SF1">
    <property type="entry name" value="COLICIN V PRODUCTION PROTEIN"/>
    <property type="match status" value="1"/>
</dbReference>
<evidence type="ECO:0000256" key="3">
    <source>
        <dbReference type="ARBA" id="ARBA00022989"/>
    </source>
</evidence>
<keyword evidence="4 5" id="KW-0472">Membrane</keyword>
<dbReference type="Pfam" id="PF02674">
    <property type="entry name" value="Colicin_V"/>
    <property type="match status" value="1"/>
</dbReference>
<feature type="transmembrane region" description="Helical" evidence="5">
    <location>
        <begin position="22"/>
        <end position="43"/>
    </location>
</feature>
<proteinExistence type="predicted"/>
<reference evidence="7" key="1">
    <citation type="submission" date="2016-10" db="EMBL/GenBank/DDBJ databases">
        <authorList>
            <person name="Varghese N."/>
            <person name="Submissions S."/>
        </authorList>
    </citation>
    <scope>NUCLEOTIDE SEQUENCE [LARGE SCALE GENOMIC DNA]</scope>
    <source>
        <strain evidence="7">KHC7</strain>
    </source>
</reference>
<dbReference type="GO" id="GO:0016020">
    <property type="term" value="C:membrane"/>
    <property type="evidence" value="ECO:0007669"/>
    <property type="project" value="UniProtKB-SubCell"/>
</dbReference>
<evidence type="ECO:0000256" key="4">
    <source>
        <dbReference type="ARBA" id="ARBA00023136"/>
    </source>
</evidence>
<evidence type="ECO:0000313" key="6">
    <source>
        <dbReference type="EMBL" id="SDF52040.1"/>
    </source>
</evidence>
<evidence type="ECO:0000313" key="7">
    <source>
        <dbReference type="Proteomes" id="UP000199355"/>
    </source>
</evidence>
<keyword evidence="3 5" id="KW-1133">Transmembrane helix</keyword>
<dbReference type="AlphaFoldDB" id="A0A1G7LSU2"/>
<accession>A0A1G7LSU2</accession>
<dbReference type="STRING" id="571438.SAMN05192586_1073"/>
<gene>
    <name evidence="6" type="ORF">SAMN05192586_1073</name>
</gene>
<dbReference type="Proteomes" id="UP000199355">
    <property type="component" value="Unassembled WGS sequence"/>
</dbReference>
<dbReference type="EMBL" id="FNBX01000007">
    <property type="protein sequence ID" value="SDF52040.1"/>
    <property type="molecule type" value="Genomic_DNA"/>
</dbReference>
<dbReference type="OrthoDB" id="5458179at2"/>
<dbReference type="PANTHER" id="PTHR37306">
    <property type="entry name" value="COLICIN V PRODUCTION PROTEIN"/>
    <property type="match status" value="1"/>
</dbReference>
<comment type="subcellular location">
    <subcellularLocation>
        <location evidence="1">Membrane</location>
        <topology evidence="1">Multi-pass membrane protein</topology>
    </subcellularLocation>
</comment>
<dbReference type="InterPro" id="IPR003825">
    <property type="entry name" value="Colicin-V_CvpA"/>
</dbReference>
<sequence length="162" mass="17400">MGQDVFDLVVVLTLVVFAGRGFFQGFVAEVAGLVALLGGFWAAHHYHALLAPRLTAIADPSWRAIAAYVLIFLAVIIAVALVARILQKILSFSFVAWADKLAGGAVGLAKGTLLCALALLLLQKFFAQAAFMQHSRTLPYFNALIAQVRGWLPPDLLARLGL</sequence>
<dbReference type="GO" id="GO:0009403">
    <property type="term" value="P:toxin biosynthetic process"/>
    <property type="evidence" value="ECO:0007669"/>
    <property type="project" value="InterPro"/>
</dbReference>
<evidence type="ECO:0000256" key="2">
    <source>
        <dbReference type="ARBA" id="ARBA00022692"/>
    </source>
</evidence>
<feature type="transmembrane region" description="Helical" evidence="5">
    <location>
        <begin position="64"/>
        <end position="86"/>
    </location>
</feature>
<name>A0A1G7LSU2_9BACT</name>
<feature type="transmembrane region" description="Helical" evidence="5">
    <location>
        <begin position="101"/>
        <end position="122"/>
    </location>
</feature>
<keyword evidence="7" id="KW-1185">Reference proteome</keyword>